<proteinExistence type="predicted"/>
<protein>
    <submittedName>
        <fullName evidence="4">OmpA family protein</fullName>
    </submittedName>
</protein>
<dbReference type="PANTHER" id="PTHR30329">
    <property type="entry name" value="STATOR ELEMENT OF FLAGELLAR MOTOR COMPLEX"/>
    <property type="match status" value="1"/>
</dbReference>
<dbReference type="InterPro" id="IPR006665">
    <property type="entry name" value="OmpA-like"/>
</dbReference>
<sequence length="767" mass="86902">MIRYLFLLSALFFLSDLNAQFILPQFETPIKLEPLNSAAEESLPIPYQNGDKMYFVRTAVLGSLKEKSKGQEVWQAKREDGVWQSPTNQFDAVNDNGNNAIIGTSKDGNRVYVFNSVQTRRKLAKGIAMTEKNENGEWSELVKIEIPGFEIGDGLYSFYINPDENVILISMPVDTDTSDYEDLFISTKGGDGNWLPIVSLGSTINTPKSELSPYLADDNKTLYFSSTGHGGLGDADIFVTYRLDDSWVNWSNPLNMGAPINSPLFDAYFIIGNNEEVYFTSNRGQIFSDIYYTKLTKEVRFIGDGEVINGKFIYKGLPVEGLTLNVYDENNQLIDQVVTDENGLFSYVKLNPEESYIIRLSEEDAQKYDGAKIYLLDESENLKKRLHYLSTEKSFLEEEPLVQKDEMIVGVFEYNNLPRANTGLVLFNEKGEPLDTIYTNEKGQFTYNKIKFDQAYSMRPIDMTDEEIASSSIYIDGKKRQKMSTLSADKNSLLLKDVSDDTEILKGVFQYKQLPLANAGLVIWDENGFPVDTIYTDDKGNFTYEKIKTDIIYSLRPLDMTPEEMDDAVIYLLDDEDKIVGVSDKDNENPFLMVPYTEGDEVIYTPAKGIEKMTENQPIPASKIAPEKTNTLAPATEKSVAKKVEPKAEKILPPINQENKGNYTLDYPFNQFYLGKDDKQILLKVIALMKKDPSLKVRLIGHTDNVGRDEVNQEVSEQRAEVAKKFMTDRNISSDRITTEGMADRQPVATNETKIGRAENRRVEIKF</sequence>
<dbReference type="AlphaFoldDB" id="A0A6N9NLT7"/>
<name>A0A6N9NLT7_9FLAO</name>
<dbReference type="InterPro" id="IPR011659">
    <property type="entry name" value="WD40"/>
</dbReference>
<keyword evidence="1" id="KW-0472">Membrane</keyword>
<dbReference type="SUPFAM" id="SSF82171">
    <property type="entry name" value="DPP6 N-terminal domain-like"/>
    <property type="match status" value="1"/>
</dbReference>
<evidence type="ECO:0000256" key="1">
    <source>
        <dbReference type="PROSITE-ProRule" id="PRU00473"/>
    </source>
</evidence>
<feature type="domain" description="OmpA-like" evidence="3">
    <location>
        <begin position="654"/>
        <end position="767"/>
    </location>
</feature>
<dbReference type="PANTHER" id="PTHR30329:SF21">
    <property type="entry name" value="LIPOPROTEIN YIAD-RELATED"/>
    <property type="match status" value="1"/>
</dbReference>
<evidence type="ECO:0000259" key="3">
    <source>
        <dbReference type="PROSITE" id="PS51123"/>
    </source>
</evidence>
<gene>
    <name evidence="4" type="ORF">GQN54_08715</name>
</gene>
<comment type="caution">
    <text evidence="4">The sequence shown here is derived from an EMBL/GenBank/DDBJ whole genome shotgun (WGS) entry which is preliminary data.</text>
</comment>
<dbReference type="GO" id="GO:0016020">
    <property type="term" value="C:membrane"/>
    <property type="evidence" value="ECO:0007669"/>
    <property type="project" value="UniProtKB-UniRule"/>
</dbReference>
<evidence type="ECO:0000313" key="5">
    <source>
        <dbReference type="Proteomes" id="UP000470771"/>
    </source>
</evidence>
<dbReference type="Proteomes" id="UP000470771">
    <property type="component" value="Unassembled WGS sequence"/>
</dbReference>
<feature type="chain" id="PRO_5027106886" evidence="2">
    <location>
        <begin position="20"/>
        <end position="767"/>
    </location>
</feature>
<dbReference type="EMBL" id="WWNE01000007">
    <property type="protein sequence ID" value="NBG66200.1"/>
    <property type="molecule type" value="Genomic_DNA"/>
</dbReference>
<dbReference type="InterPro" id="IPR050330">
    <property type="entry name" value="Bact_OuterMem_StrucFunc"/>
</dbReference>
<reference evidence="4 5" key="1">
    <citation type="submission" date="2019-12" db="EMBL/GenBank/DDBJ databases">
        <authorList>
            <person name="Zhao J."/>
        </authorList>
    </citation>
    <scope>NUCLEOTIDE SEQUENCE [LARGE SCALE GENOMIC DNA]</scope>
    <source>
        <strain evidence="4 5">S-15</strain>
    </source>
</reference>
<feature type="signal peptide" evidence="2">
    <location>
        <begin position="1"/>
        <end position="19"/>
    </location>
</feature>
<organism evidence="4 5">
    <name type="scientific">Acidiluteibacter ferrifornacis</name>
    <dbReference type="NCBI Taxonomy" id="2692424"/>
    <lineage>
        <taxon>Bacteria</taxon>
        <taxon>Pseudomonadati</taxon>
        <taxon>Bacteroidota</taxon>
        <taxon>Flavobacteriia</taxon>
        <taxon>Flavobacteriales</taxon>
        <taxon>Cryomorphaceae</taxon>
        <taxon>Acidiluteibacter</taxon>
    </lineage>
</organism>
<dbReference type="Pfam" id="PF07676">
    <property type="entry name" value="PD40"/>
    <property type="match status" value="1"/>
</dbReference>
<dbReference type="SUPFAM" id="SSF103088">
    <property type="entry name" value="OmpA-like"/>
    <property type="match status" value="1"/>
</dbReference>
<dbReference type="Gene3D" id="3.30.1330.60">
    <property type="entry name" value="OmpA-like domain"/>
    <property type="match status" value="1"/>
</dbReference>
<evidence type="ECO:0000313" key="4">
    <source>
        <dbReference type="EMBL" id="NBG66200.1"/>
    </source>
</evidence>
<evidence type="ECO:0000256" key="2">
    <source>
        <dbReference type="SAM" id="SignalP"/>
    </source>
</evidence>
<dbReference type="PROSITE" id="PS51123">
    <property type="entry name" value="OMPA_2"/>
    <property type="match status" value="1"/>
</dbReference>
<dbReference type="InterPro" id="IPR036737">
    <property type="entry name" value="OmpA-like_sf"/>
</dbReference>
<keyword evidence="5" id="KW-1185">Reference proteome</keyword>
<accession>A0A6N9NLT7</accession>
<dbReference type="RefSeq" id="WP_160633161.1">
    <property type="nucleotide sequence ID" value="NZ_WWNE01000007.1"/>
</dbReference>
<dbReference type="Pfam" id="PF00691">
    <property type="entry name" value="OmpA"/>
    <property type="match status" value="1"/>
</dbReference>
<dbReference type="CDD" id="cd07185">
    <property type="entry name" value="OmpA_C-like"/>
    <property type="match status" value="1"/>
</dbReference>
<keyword evidence="2" id="KW-0732">Signal</keyword>